<dbReference type="EMBL" id="CM055732">
    <property type="protein sequence ID" value="KAJ8011822.1"/>
    <property type="molecule type" value="Genomic_DNA"/>
</dbReference>
<comment type="caution">
    <text evidence="1">The sequence shown here is derived from an EMBL/GenBank/DDBJ whole genome shotgun (WGS) entry which is preliminary data.</text>
</comment>
<protein>
    <submittedName>
        <fullName evidence="1">Uncharacterized protein</fullName>
    </submittedName>
</protein>
<keyword evidence="2" id="KW-1185">Reference proteome</keyword>
<gene>
    <name evidence="1" type="ORF">DPEC_G00062250</name>
</gene>
<sequence length="113" mass="12793">MAFSCSFCVAAARLAVLFTEHNGMRRSADTPPPSAAFQSRLNHRQIGAEAARLECSVEPLAYSLRREIRSLLWRNTAQCKGQRLSQIARFTLVCYTAPVSFRRLSKRLFQKNS</sequence>
<reference evidence="1" key="1">
    <citation type="submission" date="2021-05" db="EMBL/GenBank/DDBJ databases">
        <authorList>
            <person name="Pan Q."/>
            <person name="Jouanno E."/>
            <person name="Zahm M."/>
            <person name="Klopp C."/>
            <person name="Cabau C."/>
            <person name="Louis A."/>
            <person name="Berthelot C."/>
            <person name="Parey E."/>
            <person name="Roest Crollius H."/>
            <person name="Montfort J."/>
            <person name="Robinson-Rechavi M."/>
            <person name="Bouchez O."/>
            <person name="Lampietro C."/>
            <person name="Lopez Roques C."/>
            <person name="Donnadieu C."/>
            <person name="Postlethwait J."/>
            <person name="Bobe J."/>
            <person name="Dillon D."/>
            <person name="Chandos A."/>
            <person name="von Hippel F."/>
            <person name="Guiguen Y."/>
        </authorList>
    </citation>
    <scope>NUCLEOTIDE SEQUENCE</scope>
    <source>
        <strain evidence="1">YG-Jan2019</strain>
    </source>
</reference>
<name>A0ACC2H7D3_DALPE</name>
<evidence type="ECO:0000313" key="1">
    <source>
        <dbReference type="EMBL" id="KAJ8011822.1"/>
    </source>
</evidence>
<organism evidence="1 2">
    <name type="scientific">Dallia pectoralis</name>
    <name type="common">Alaska blackfish</name>
    <dbReference type="NCBI Taxonomy" id="75939"/>
    <lineage>
        <taxon>Eukaryota</taxon>
        <taxon>Metazoa</taxon>
        <taxon>Chordata</taxon>
        <taxon>Craniata</taxon>
        <taxon>Vertebrata</taxon>
        <taxon>Euteleostomi</taxon>
        <taxon>Actinopterygii</taxon>
        <taxon>Neopterygii</taxon>
        <taxon>Teleostei</taxon>
        <taxon>Protacanthopterygii</taxon>
        <taxon>Esociformes</taxon>
        <taxon>Umbridae</taxon>
        <taxon>Dallia</taxon>
    </lineage>
</organism>
<dbReference type="Proteomes" id="UP001157502">
    <property type="component" value="Chromosome 5"/>
</dbReference>
<evidence type="ECO:0000313" key="2">
    <source>
        <dbReference type="Proteomes" id="UP001157502"/>
    </source>
</evidence>
<accession>A0ACC2H7D3</accession>
<proteinExistence type="predicted"/>